<comment type="caution">
    <text evidence="1">The sequence shown here is derived from an EMBL/GenBank/DDBJ whole genome shotgun (WGS) entry which is preliminary data.</text>
</comment>
<accession>A0A2T0RXP9</accession>
<sequence>MALLWCREPKGDAHALAWPARFGSRRSTPDAAGMRWPDSPRAEARPLCRGLRLLGRAEETARDFRQVVEMIQ</sequence>
<dbReference type="AlphaFoldDB" id="A0A2T0RXP9"/>
<name>A0A2T0RXP9_9RHOB</name>
<evidence type="ECO:0000313" key="2">
    <source>
        <dbReference type="Proteomes" id="UP000239480"/>
    </source>
</evidence>
<dbReference type="Proteomes" id="UP000239480">
    <property type="component" value="Unassembled WGS sequence"/>
</dbReference>
<dbReference type="EMBL" id="PVTD01000001">
    <property type="protein sequence ID" value="PRY25966.1"/>
    <property type="molecule type" value="Genomic_DNA"/>
</dbReference>
<proteinExistence type="predicted"/>
<reference evidence="1 2" key="1">
    <citation type="submission" date="2018-03" db="EMBL/GenBank/DDBJ databases">
        <title>Genomic Encyclopedia of Archaeal and Bacterial Type Strains, Phase II (KMG-II): from individual species to whole genera.</title>
        <authorList>
            <person name="Goeker M."/>
        </authorList>
    </citation>
    <scope>NUCLEOTIDE SEQUENCE [LARGE SCALE GENOMIC DNA]</scope>
    <source>
        <strain evidence="1 2">DSM 29328</strain>
    </source>
</reference>
<organism evidence="1 2">
    <name type="scientific">Aliiruegeria haliotis</name>
    <dbReference type="NCBI Taxonomy" id="1280846"/>
    <lineage>
        <taxon>Bacteria</taxon>
        <taxon>Pseudomonadati</taxon>
        <taxon>Pseudomonadota</taxon>
        <taxon>Alphaproteobacteria</taxon>
        <taxon>Rhodobacterales</taxon>
        <taxon>Roseobacteraceae</taxon>
        <taxon>Aliiruegeria</taxon>
    </lineage>
</organism>
<keyword evidence="2" id="KW-1185">Reference proteome</keyword>
<gene>
    <name evidence="1" type="ORF">CLV78_10157</name>
</gene>
<evidence type="ECO:0000313" key="1">
    <source>
        <dbReference type="EMBL" id="PRY25966.1"/>
    </source>
</evidence>
<protein>
    <submittedName>
        <fullName evidence="1">Uncharacterized protein</fullName>
    </submittedName>
</protein>